<accession>A0A833QVV8</accession>
<sequence length="145" mass="15240">MAAKAEEPLATAADPSPSTGTLLRRASPDDREEDKQSRDSKRRRTCVAALENLETEKEDSLDSFSFEARSVAPIETTPKFGSFNPVLLMETTIVESAEAPTPDNVSDGSPAEAEAGSGTEGEAEGEEEGGASQGKNGNSDCSETE</sequence>
<evidence type="ECO:0000256" key="1">
    <source>
        <dbReference type="SAM" id="MobiDB-lite"/>
    </source>
</evidence>
<feature type="compositionally biased region" description="Polar residues" evidence="1">
    <location>
        <begin position="135"/>
        <end position="145"/>
    </location>
</feature>
<feature type="region of interest" description="Disordered" evidence="1">
    <location>
        <begin position="94"/>
        <end position="145"/>
    </location>
</feature>
<gene>
    <name evidence="2" type="ORF">FCM35_KLT04068</name>
</gene>
<dbReference type="OrthoDB" id="783433at2759"/>
<feature type="region of interest" description="Disordered" evidence="1">
    <location>
        <begin position="1"/>
        <end position="45"/>
    </location>
</feature>
<feature type="compositionally biased region" description="Low complexity" evidence="1">
    <location>
        <begin position="108"/>
        <end position="117"/>
    </location>
</feature>
<name>A0A833QVV8_9POAL</name>
<dbReference type="AlphaFoldDB" id="A0A833QVV8"/>
<dbReference type="EMBL" id="SWLB01000013">
    <property type="protein sequence ID" value="KAF3330714.1"/>
    <property type="molecule type" value="Genomic_DNA"/>
</dbReference>
<evidence type="ECO:0000313" key="2">
    <source>
        <dbReference type="EMBL" id="KAF3330714.1"/>
    </source>
</evidence>
<comment type="caution">
    <text evidence="2">The sequence shown here is derived from an EMBL/GenBank/DDBJ whole genome shotgun (WGS) entry which is preliminary data.</text>
</comment>
<organism evidence="2 3">
    <name type="scientific">Carex littledalei</name>
    <dbReference type="NCBI Taxonomy" id="544730"/>
    <lineage>
        <taxon>Eukaryota</taxon>
        <taxon>Viridiplantae</taxon>
        <taxon>Streptophyta</taxon>
        <taxon>Embryophyta</taxon>
        <taxon>Tracheophyta</taxon>
        <taxon>Spermatophyta</taxon>
        <taxon>Magnoliopsida</taxon>
        <taxon>Liliopsida</taxon>
        <taxon>Poales</taxon>
        <taxon>Cyperaceae</taxon>
        <taxon>Cyperoideae</taxon>
        <taxon>Cariceae</taxon>
        <taxon>Carex</taxon>
        <taxon>Carex subgen. Euthyceras</taxon>
    </lineage>
</organism>
<evidence type="ECO:0000313" key="3">
    <source>
        <dbReference type="Proteomes" id="UP000623129"/>
    </source>
</evidence>
<protein>
    <submittedName>
        <fullName evidence="2">Uncharacterized protein</fullName>
    </submittedName>
</protein>
<dbReference type="Proteomes" id="UP000623129">
    <property type="component" value="Unassembled WGS sequence"/>
</dbReference>
<reference evidence="2" key="1">
    <citation type="submission" date="2020-01" db="EMBL/GenBank/DDBJ databases">
        <title>Genome sequence of Kobresia littledalei, the first chromosome-level genome in the family Cyperaceae.</title>
        <authorList>
            <person name="Qu G."/>
        </authorList>
    </citation>
    <scope>NUCLEOTIDE SEQUENCE</scope>
    <source>
        <strain evidence="2">C.B.Clarke</strain>
        <tissue evidence="2">Leaf</tissue>
    </source>
</reference>
<proteinExistence type="predicted"/>
<keyword evidence="3" id="KW-1185">Reference proteome</keyword>
<feature type="compositionally biased region" description="Basic and acidic residues" evidence="1">
    <location>
        <begin position="26"/>
        <end position="39"/>
    </location>
</feature>